<dbReference type="EnsemblPlants" id="AET4Gv20448800.1">
    <property type="protein sequence ID" value="AET4Gv20448800.1"/>
    <property type="gene ID" value="AET4Gv20448800"/>
</dbReference>
<evidence type="ECO:0000313" key="2">
    <source>
        <dbReference type="Proteomes" id="UP000015105"/>
    </source>
</evidence>
<dbReference type="AlphaFoldDB" id="A0A453I5H7"/>
<protein>
    <submittedName>
        <fullName evidence="1">Uncharacterized protein</fullName>
    </submittedName>
</protein>
<organism evidence="1 2">
    <name type="scientific">Aegilops tauschii subsp. strangulata</name>
    <name type="common">Goatgrass</name>
    <dbReference type="NCBI Taxonomy" id="200361"/>
    <lineage>
        <taxon>Eukaryota</taxon>
        <taxon>Viridiplantae</taxon>
        <taxon>Streptophyta</taxon>
        <taxon>Embryophyta</taxon>
        <taxon>Tracheophyta</taxon>
        <taxon>Spermatophyta</taxon>
        <taxon>Magnoliopsida</taxon>
        <taxon>Liliopsida</taxon>
        <taxon>Poales</taxon>
        <taxon>Poaceae</taxon>
        <taxon>BOP clade</taxon>
        <taxon>Pooideae</taxon>
        <taxon>Triticodae</taxon>
        <taxon>Triticeae</taxon>
        <taxon>Triticinae</taxon>
        <taxon>Aegilops</taxon>
    </lineage>
</organism>
<keyword evidence="2" id="KW-1185">Reference proteome</keyword>
<reference evidence="1" key="3">
    <citation type="journal article" date="2017" name="Nature">
        <title>Genome sequence of the progenitor of the wheat D genome Aegilops tauschii.</title>
        <authorList>
            <person name="Luo M.C."/>
            <person name="Gu Y.Q."/>
            <person name="Puiu D."/>
            <person name="Wang H."/>
            <person name="Twardziok S.O."/>
            <person name="Deal K.R."/>
            <person name="Huo N."/>
            <person name="Zhu T."/>
            <person name="Wang L."/>
            <person name="Wang Y."/>
            <person name="McGuire P.E."/>
            <person name="Liu S."/>
            <person name="Long H."/>
            <person name="Ramasamy R.K."/>
            <person name="Rodriguez J.C."/>
            <person name="Van S.L."/>
            <person name="Yuan L."/>
            <person name="Wang Z."/>
            <person name="Xia Z."/>
            <person name="Xiao L."/>
            <person name="Anderson O.D."/>
            <person name="Ouyang S."/>
            <person name="Liang Y."/>
            <person name="Zimin A.V."/>
            <person name="Pertea G."/>
            <person name="Qi P."/>
            <person name="Bennetzen J.L."/>
            <person name="Dai X."/>
            <person name="Dawson M.W."/>
            <person name="Muller H.G."/>
            <person name="Kugler K."/>
            <person name="Rivarola-Duarte L."/>
            <person name="Spannagl M."/>
            <person name="Mayer K.F.X."/>
            <person name="Lu F.H."/>
            <person name="Bevan M.W."/>
            <person name="Leroy P."/>
            <person name="Li P."/>
            <person name="You F.M."/>
            <person name="Sun Q."/>
            <person name="Liu Z."/>
            <person name="Lyons E."/>
            <person name="Wicker T."/>
            <person name="Salzberg S.L."/>
            <person name="Devos K.M."/>
            <person name="Dvorak J."/>
        </authorList>
    </citation>
    <scope>NUCLEOTIDE SEQUENCE [LARGE SCALE GENOMIC DNA]</scope>
    <source>
        <strain evidence="1">cv. AL8/78</strain>
    </source>
</reference>
<name>A0A453I5H7_AEGTS</name>
<evidence type="ECO:0000313" key="1">
    <source>
        <dbReference type="EnsemblPlants" id="AET4Gv20448800.1"/>
    </source>
</evidence>
<accession>A0A453I5H7</accession>
<sequence length="148" mass="16192">MQLRRSFNAPPVALHRSTRRRRRCFTAALTPARRWSIDAPSQHPTPPTMFRCSPHRHDGLHRSTPTVPPTELHCSAPPLIAAPSQRDGDGWTLYMQDDDDGGCCDAARCDRDGGCFVVCGTGGRHCSPSGWELHHAARVDVDLAGVAS</sequence>
<proteinExistence type="predicted"/>
<reference evidence="2" key="1">
    <citation type="journal article" date="2014" name="Science">
        <title>Ancient hybridizations among the ancestral genomes of bread wheat.</title>
        <authorList>
            <consortium name="International Wheat Genome Sequencing Consortium,"/>
            <person name="Marcussen T."/>
            <person name="Sandve S.R."/>
            <person name="Heier L."/>
            <person name="Spannagl M."/>
            <person name="Pfeifer M."/>
            <person name="Jakobsen K.S."/>
            <person name="Wulff B.B."/>
            <person name="Steuernagel B."/>
            <person name="Mayer K.F."/>
            <person name="Olsen O.A."/>
        </authorList>
    </citation>
    <scope>NUCLEOTIDE SEQUENCE [LARGE SCALE GENOMIC DNA]</scope>
    <source>
        <strain evidence="2">cv. AL8/78</strain>
    </source>
</reference>
<reference evidence="1" key="5">
    <citation type="journal article" date="2021" name="G3 (Bethesda)">
        <title>Aegilops tauschii genome assembly Aet v5.0 features greater sequence contiguity and improved annotation.</title>
        <authorList>
            <person name="Wang L."/>
            <person name="Zhu T."/>
            <person name="Rodriguez J.C."/>
            <person name="Deal K.R."/>
            <person name="Dubcovsky J."/>
            <person name="McGuire P.E."/>
            <person name="Lux T."/>
            <person name="Spannagl M."/>
            <person name="Mayer K.F.X."/>
            <person name="Baldrich P."/>
            <person name="Meyers B.C."/>
            <person name="Huo N."/>
            <person name="Gu Y.Q."/>
            <person name="Zhou H."/>
            <person name="Devos K.M."/>
            <person name="Bennetzen J.L."/>
            <person name="Unver T."/>
            <person name="Budak H."/>
            <person name="Gulick P.J."/>
            <person name="Galiba G."/>
            <person name="Kalapos B."/>
            <person name="Nelson D.R."/>
            <person name="Li P."/>
            <person name="You F.M."/>
            <person name="Luo M.C."/>
            <person name="Dvorak J."/>
        </authorList>
    </citation>
    <scope>NUCLEOTIDE SEQUENCE [LARGE SCALE GENOMIC DNA]</scope>
    <source>
        <strain evidence="1">cv. AL8/78</strain>
    </source>
</reference>
<reference evidence="1" key="4">
    <citation type="submission" date="2019-03" db="UniProtKB">
        <authorList>
            <consortium name="EnsemblPlants"/>
        </authorList>
    </citation>
    <scope>IDENTIFICATION</scope>
</reference>
<dbReference type="Gramene" id="AET4Gv20448800.1">
    <property type="protein sequence ID" value="AET4Gv20448800.1"/>
    <property type="gene ID" value="AET4Gv20448800"/>
</dbReference>
<dbReference type="Proteomes" id="UP000015105">
    <property type="component" value="Chromosome 4D"/>
</dbReference>
<reference evidence="2" key="2">
    <citation type="journal article" date="2017" name="Nat. Plants">
        <title>The Aegilops tauschii genome reveals multiple impacts of transposons.</title>
        <authorList>
            <person name="Zhao G."/>
            <person name="Zou C."/>
            <person name="Li K."/>
            <person name="Wang K."/>
            <person name="Li T."/>
            <person name="Gao L."/>
            <person name="Zhang X."/>
            <person name="Wang H."/>
            <person name="Yang Z."/>
            <person name="Liu X."/>
            <person name="Jiang W."/>
            <person name="Mao L."/>
            <person name="Kong X."/>
            <person name="Jiao Y."/>
            <person name="Jia J."/>
        </authorList>
    </citation>
    <scope>NUCLEOTIDE SEQUENCE [LARGE SCALE GENOMIC DNA]</scope>
    <source>
        <strain evidence="2">cv. AL8/78</strain>
    </source>
</reference>